<proteinExistence type="predicted"/>
<feature type="signal peptide" evidence="1">
    <location>
        <begin position="1"/>
        <end position="26"/>
    </location>
</feature>
<sequence>MNAPAGRLAAGVLATLLLACSSQVCAQERDYCPERPGIDTPACTMEKGRVSVETALADWTRDDGAGSREDNVLIADTLVRVGVSDTVEARVGWTPFGHDRTRDETGIDVADRIGDLSLSMKASLSHPDGKGLSIAVLPFVTLPVGRSPVGDGDWGSGLLLPVTFEMSDTVSLDLTPEVDAAVDDDGHGRHLAYSSAVGLAFTLDKAVTLNAELQALRDDDPSGRSTQALAALSLAWMARDDLQFDIFGAAGLTHDTPDARLYAGVARRF</sequence>
<gene>
    <name evidence="2" type="ORF">C8J24_2220</name>
</gene>
<dbReference type="RefSeq" id="WP_107932305.1">
    <property type="nucleotide sequence ID" value="NZ_CP128316.1"/>
</dbReference>
<name>A0A2T4YR42_9SPHN</name>
<keyword evidence="1" id="KW-0732">Signal</keyword>
<dbReference type="AlphaFoldDB" id="A0A2T4YR42"/>
<feature type="chain" id="PRO_5015586257" evidence="1">
    <location>
        <begin position="27"/>
        <end position="269"/>
    </location>
</feature>
<protein>
    <submittedName>
        <fullName evidence="2">Outer membrane putative beta-barrel porin/alpha-amylase</fullName>
    </submittedName>
</protein>
<organism evidence="2 3">
    <name type="scientific">Sphingomonas aerolata</name>
    <dbReference type="NCBI Taxonomy" id="185951"/>
    <lineage>
        <taxon>Bacteria</taxon>
        <taxon>Pseudomonadati</taxon>
        <taxon>Pseudomonadota</taxon>
        <taxon>Alphaproteobacteria</taxon>
        <taxon>Sphingomonadales</taxon>
        <taxon>Sphingomonadaceae</taxon>
        <taxon>Sphingomonas</taxon>
    </lineage>
</organism>
<dbReference type="EMBL" id="PZZN01000002">
    <property type="protein sequence ID" value="PTM45987.1"/>
    <property type="molecule type" value="Genomic_DNA"/>
</dbReference>
<reference evidence="2 3" key="1">
    <citation type="submission" date="2018-04" db="EMBL/GenBank/DDBJ databases">
        <title>Genomic Encyclopedia of Type Strains, Phase III (KMG-III): the genomes of soil and plant-associated and newly described type strains.</title>
        <authorList>
            <person name="Whitman W."/>
        </authorList>
    </citation>
    <scope>NUCLEOTIDE SEQUENCE [LARGE SCALE GENOMIC DNA]</scope>
    <source>
        <strain evidence="2 3">NW12</strain>
    </source>
</reference>
<evidence type="ECO:0000256" key="1">
    <source>
        <dbReference type="SAM" id="SignalP"/>
    </source>
</evidence>
<evidence type="ECO:0000313" key="3">
    <source>
        <dbReference type="Proteomes" id="UP000240996"/>
    </source>
</evidence>
<dbReference type="Proteomes" id="UP000240996">
    <property type="component" value="Unassembled WGS sequence"/>
</dbReference>
<keyword evidence="3" id="KW-1185">Reference proteome</keyword>
<evidence type="ECO:0000313" key="2">
    <source>
        <dbReference type="EMBL" id="PTM45987.1"/>
    </source>
</evidence>
<dbReference type="Pfam" id="PF13557">
    <property type="entry name" value="Phenol_MetA_deg"/>
    <property type="match status" value="1"/>
</dbReference>
<dbReference type="InterPro" id="IPR025737">
    <property type="entry name" value="FApF"/>
</dbReference>
<dbReference type="PROSITE" id="PS51257">
    <property type="entry name" value="PROKAR_LIPOPROTEIN"/>
    <property type="match status" value="1"/>
</dbReference>
<comment type="caution">
    <text evidence="2">The sequence shown here is derived from an EMBL/GenBank/DDBJ whole genome shotgun (WGS) entry which is preliminary data.</text>
</comment>
<accession>A0A2T4YR42</accession>